<dbReference type="EMBL" id="LCLA01000049">
    <property type="protein sequence ID" value="KKU09115.1"/>
    <property type="molecule type" value="Genomic_DNA"/>
</dbReference>
<feature type="compositionally biased region" description="Basic and acidic residues" evidence="1">
    <location>
        <begin position="37"/>
        <end position="55"/>
    </location>
</feature>
<gene>
    <name evidence="2" type="ORF">UX13_C0049G0008</name>
</gene>
<proteinExistence type="predicted"/>
<dbReference type="AlphaFoldDB" id="A0A0G1QKE9"/>
<accession>A0A0G1QKE9</accession>
<evidence type="ECO:0000256" key="1">
    <source>
        <dbReference type="SAM" id="MobiDB-lite"/>
    </source>
</evidence>
<feature type="compositionally biased region" description="Basic and acidic residues" evidence="1">
    <location>
        <begin position="18"/>
        <end position="30"/>
    </location>
</feature>
<comment type="caution">
    <text evidence="2">The sequence shown here is derived from an EMBL/GenBank/DDBJ whole genome shotgun (WGS) entry which is preliminary data.</text>
</comment>
<feature type="compositionally biased region" description="Basic and acidic residues" evidence="1">
    <location>
        <begin position="158"/>
        <end position="171"/>
    </location>
</feature>
<evidence type="ECO:0000313" key="3">
    <source>
        <dbReference type="Proteomes" id="UP000034329"/>
    </source>
</evidence>
<feature type="region of interest" description="Disordered" evidence="1">
    <location>
        <begin position="1"/>
        <end position="57"/>
    </location>
</feature>
<evidence type="ECO:0000313" key="2">
    <source>
        <dbReference type="EMBL" id="KKU09115.1"/>
    </source>
</evidence>
<organism evidence="2 3">
    <name type="scientific">Candidatus Woesebacteria bacterium GW2011_GWB1_45_5</name>
    <dbReference type="NCBI Taxonomy" id="1618581"/>
    <lineage>
        <taxon>Bacteria</taxon>
        <taxon>Candidatus Woeseibacteriota</taxon>
    </lineage>
</organism>
<protein>
    <submittedName>
        <fullName evidence="2">Uncharacterized protein</fullName>
    </submittedName>
</protein>
<dbReference type="Proteomes" id="UP000034329">
    <property type="component" value="Unassembled WGS sequence"/>
</dbReference>
<reference evidence="2 3" key="1">
    <citation type="journal article" date="2015" name="Nature">
        <title>rRNA introns, odd ribosomes, and small enigmatic genomes across a large radiation of phyla.</title>
        <authorList>
            <person name="Brown C.T."/>
            <person name="Hug L.A."/>
            <person name="Thomas B.C."/>
            <person name="Sharon I."/>
            <person name="Castelle C.J."/>
            <person name="Singh A."/>
            <person name="Wilkins M.J."/>
            <person name="Williams K.H."/>
            <person name="Banfield J.F."/>
        </authorList>
    </citation>
    <scope>NUCLEOTIDE SEQUENCE [LARGE SCALE GENOMIC DNA]</scope>
</reference>
<sequence length="177" mass="20433">MNSVQTTKNLAKQIARQMAREPLEVLKTAREQISGPEKPRPQEGHTQDHGPDTESKIIQNQRELQDKIKSTRRMEAYQRELDDIRKENLFKDLQTKITQGIDVPLEDYPELSQEQKQVLRAQKEAIEFQKKQAEYAQDQKSGPPVVKSKPGRRFGHGQKQEAERQQTRVEKPVPPSG</sequence>
<feature type="compositionally biased region" description="Polar residues" evidence="1">
    <location>
        <begin position="1"/>
        <end position="10"/>
    </location>
</feature>
<feature type="region of interest" description="Disordered" evidence="1">
    <location>
        <begin position="130"/>
        <end position="177"/>
    </location>
</feature>
<name>A0A0G1QKE9_9BACT</name>